<dbReference type="RefSeq" id="XP_033599295.1">
    <property type="nucleotide sequence ID" value="XM_033744174.1"/>
</dbReference>
<name>A0A6A6W487_9PEZI</name>
<dbReference type="AlphaFoldDB" id="A0A6A6W487"/>
<protein>
    <submittedName>
        <fullName evidence="3">Uncharacterized protein</fullName>
    </submittedName>
</protein>
<sequence>MNRPLNSEATIADWSTKLGFWKNEVIHLKNRNTKLAKKLAISEAKYGEMSVSLKKRLSQTKKDLEQLKEAHEQAEDTLQQEYLLKRGSENAVLESLHSKSMYRVEQAHTQERKRLTDKLETLQDKLESLQDKLGTLQDKAMYQLLHTAFKALGLTVLMLFLFVPVCVFLSLY</sequence>
<reference evidence="3" key="1">
    <citation type="journal article" date="2020" name="Stud. Mycol.">
        <title>101 Dothideomycetes genomes: a test case for predicting lifestyles and emergence of pathogens.</title>
        <authorList>
            <person name="Haridas S."/>
            <person name="Albert R."/>
            <person name="Binder M."/>
            <person name="Bloem J."/>
            <person name="Labutti K."/>
            <person name="Salamov A."/>
            <person name="Andreopoulos B."/>
            <person name="Baker S."/>
            <person name="Barry K."/>
            <person name="Bills G."/>
            <person name="Bluhm B."/>
            <person name="Cannon C."/>
            <person name="Castanera R."/>
            <person name="Culley D."/>
            <person name="Daum C."/>
            <person name="Ezra D."/>
            <person name="Gonzalez J."/>
            <person name="Henrissat B."/>
            <person name="Kuo A."/>
            <person name="Liang C."/>
            <person name="Lipzen A."/>
            <person name="Lutzoni F."/>
            <person name="Magnuson J."/>
            <person name="Mondo S."/>
            <person name="Nolan M."/>
            <person name="Ohm R."/>
            <person name="Pangilinan J."/>
            <person name="Park H.-J."/>
            <person name="Ramirez L."/>
            <person name="Alfaro M."/>
            <person name="Sun H."/>
            <person name="Tritt A."/>
            <person name="Yoshinaga Y."/>
            <person name="Zwiers L.-H."/>
            <person name="Turgeon B."/>
            <person name="Goodwin S."/>
            <person name="Spatafora J."/>
            <person name="Crous P."/>
            <person name="Grigoriev I."/>
        </authorList>
    </citation>
    <scope>NUCLEOTIDE SEQUENCE</scope>
    <source>
        <strain evidence="3">CBS 121739</strain>
    </source>
</reference>
<keyword evidence="2" id="KW-1133">Transmembrane helix</keyword>
<proteinExistence type="predicted"/>
<evidence type="ECO:0000256" key="2">
    <source>
        <dbReference type="SAM" id="Phobius"/>
    </source>
</evidence>
<feature type="coiled-coil region" evidence="1">
    <location>
        <begin position="50"/>
        <end position="139"/>
    </location>
</feature>
<organism evidence="3 4">
    <name type="scientific">Pseudovirgaria hyperparasitica</name>
    <dbReference type="NCBI Taxonomy" id="470096"/>
    <lineage>
        <taxon>Eukaryota</taxon>
        <taxon>Fungi</taxon>
        <taxon>Dikarya</taxon>
        <taxon>Ascomycota</taxon>
        <taxon>Pezizomycotina</taxon>
        <taxon>Dothideomycetes</taxon>
        <taxon>Dothideomycetes incertae sedis</taxon>
        <taxon>Acrospermales</taxon>
        <taxon>Acrospermaceae</taxon>
        <taxon>Pseudovirgaria</taxon>
    </lineage>
</organism>
<feature type="transmembrane region" description="Helical" evidence="2">
    <location>
        <begin position="151"/>
        <end position="171"/>
    </location>
</feature>
<keyword evidence="4" id="KW-1185">Reference proteome</keyword>
<gene>
    <name evidence="3" type="ORF">EJ05DRAFT_477076</name>
</gene>
<keyword evidence="2" id="KW-0812">Transmembrane</keyword>
<keyword evidence="2" id="KW-0472">Membrane</keyword>
<dbReference type="EMBL" id="ML996574">
    <property type="protein sequence ID" value="KAF2756844.1"/>
    <property type="molecule type" value="Genomic_DNA"/>
</dbReference>
<accession>A0A6A6W487</accession>
<keyword evidence="1" id="KW-0175">Coiled coil</keyword>
<evidence type="ECO:0000256" key="1">
    <source>
        <dbReference type="SAM" id="Coils"/>
    </source>
</evidence>
<dbReference type="GeneID" id="54485228"/>
<evidence type="ECO:0000313" key="3">
    <source>
        <dbReference type="EMBL" id="KAF2756844.1"/>
    </source>
</evidence>
<dbReference type="Proteomes" id="UP000799437">
    <property type="component" value="Unassembled WGS sequence"/>
</dbReference>
<evidence type="ECO:0000313" key="4">
    <source>
        <dbReference type="Proteomes" id="UP000799437"/>
    </source>
</evidence>